<reference evidence="17" key="2">
    <citation type="submission" date="2025-08" db="UniProtKB">
        <authorList>
            <consortium name="Ensembl"/>
        </authorList>
    </citation>
    <scope>IDENTIFICATION</scope>
    <source>
        <strain evidence="17">Guanapo</strain>
    </source>
</reference>
<dbReference type="Proteomes" id="UP000242638">
    <property type="component" value="Unassembled WGS sequence"/>
</dbReference>
<dbReference type="InterPro" id="IPR002067">
    <property type="entry name" value="MCP"/>
</dbReference>
<evidence type="ECO:0000256" key="12">
    <source>
        <dbReference type="ARBA" id="ARBA00041878"/>
    </source>
</evidence>
<dbReference type="InterPro" id="IPR023395">
    <property type="entry name" value="MCP_dom_sf"/>
</dbReference>
<dbReference type="GO" id="GO:0005743">
    <property type="term" value="C:mitochondrial inner membrane"/>
    <property type="evidence" value="ECO:0007669"/>
    <property type="project" value="UniProtKB-SubCell"/>
</dbReference>
<dbReference type="PRINTS" id="PR00926">
    <property type="entry name" value="MITOCARRIER"/>
</dbReference>
<dbReference type="Pfam" id="PF13499">
    <property type="entry name" value="EF-hand_7"/>
    <property type="match status" value="2"/>
</dbReference>
<dbReference type="FunFam" id="1.10.238.10:FF:000028">
    <property type="entry name" value="Putative calcium-binding mitochondrial carrier protein scamc-2"/>
    <property type="match status" value="1"/>
</dbReference>
<evidence type="ECO:0000313" key="17">
    <source>
        <dbReference type="Ensembl" id="ENSPREP00000008997.1"/>
    </source>
</evidence>
<dbReference type="GeneID" id="103474057"/>
<dbReference type="Bgee" id="ENSPREG00000006162">
    <property type="expression patterns" value="Expressed in caudal fin and 1 other cell type or tissue"/>
</dbReference>
<dbReference type="PROSITE" id="PS50222">
    <property type="entry name" value="EF_HAND_2"/>
    <property type="match status" value="2"/>
</dbReference>
<feature type="domain" description="EF-hand" evidence="16">
    <location>
        <begin position="63"/>
        <end position="98"/>
    </location>
</feature>
<evidence type="ECO:0000256" key="10">
    <source>
        <dbReference type="ARBA" id="ARBA00023128"/>
    </source>
</evidence>
<dbReference type="RefSeq" id="XP_008422999.1">
    <property type="nucleotide sequence ID" value="XM_008424777.2"/>
</dbReference>
<accession>A0A3P9NHH8</accession>
<feature type="domain" description="EF-hand" evidence="16">
    <location>
        <begin position="130"/>
        <end position="165"/>
    </location>
</feature>
<dbReference type="FunFam" id="1.10.238.10:FF:000098">
    <property type="entry name" value="calcium-binding mitochondrial carrier protein SCaMC-2 isoform X1"/>
    <property type="match status" value="1"/>
</dbReference>
<reference evidence="17" key="3">
    <citation type="submission" date="2025-09" db="UniProtKB">
        <authorList>
            <consortium name="Ensembl"/>
        </authorList>
    </citation>
    <scope>IDENTIFICATION</scope>
    <source>
        <strain evidence="17">Guanapo</strain>
    </source>
</reference>
<dbReference type="KEGG" id="pret:103474057"/>
<evidence type="ECO:0000256" key="14">
    <source>
        <dbReference type="RuleBase" id="RU000488"/>
    </source>
</evidence>
<protein>
    <recommendedName>
        <fullName evidence="12">Solute carrier family 25 member 25</fullName>
    </recommendedName>
</protein>
<sequence length="533" mass="58927">MIQPQGTRLVAGLFCQCRSAETHASVDPGGGCGPPPVSPRPPQDSRSGSDIPDHACDVCGGPDQEHRLKVLFEILDVNGDGGICVNDLSIGLKKLGVHRTEHELRRMVTAGDKDLDGQLDFQEFVQYLRDHEKKLRLVFRSLDRKNDGRIDSQEIMQSLRDLGIHLTEEQAEEILRRIRAGFIWTPVLHMDTDGTMTIDWDEWRDYHLLHPADNIPEIILHWRHSTILDVGESIVVPDEFTAEEKKTGMWWRHLVAGGGAGAVSRTCTAPLDRLKVLMQVHASKTNSMRIGSGFLHMIREGGVRSLWRGNGINVIKIGPESAIKFMAYEQIKRLIGSNQETLGMTERFVSGSLAGAIAQSSIYPMEVLKTRLALRKTGQYSGILDCAKHILRSEGVAAFYKGYVPNMLGIIPYAGIDLAVYETLKNSWLQRFATDSADPGVFVLLACGTTSSTCGQLASYPLALVRTRMQAQASLQAGPQLSMAALFRLIVRTDGALGLYRGLAPNFMKVVPSVSISYVVYEHLKRSLGVQSR</sequence>
<keyword evidence="7" id="KW-0999">Mitochondrion inner membrane</keyword>
<dbReference type="InterPro" id="IPR018108">
    <property type="entry name" value="MCP_transmembrane"/>
</dbReference>
<dbReference type="PANTHER" id="PTHR24089">
    <property type="entry name" value="SOLUTE CARRIER FAMILY 25"/>
    <property type="match status" value="1"/>
</dbReference>
<comment type="similarity">
    <text evidence="2 14">Belongs to the mitochondrial carrier (TC 2.A.29) family.</text>
</comment>
<dbReference type="PROSITE" id="PS50920">
    <property type="entry name" value="SOLCAR"/>
    <property type="match status" value="3"/>
</dbReference>
<evidence type="ECO:0000256" key="11">
    <source>
        <dbReference type="ARBA" id="ARBA00023136"/>
    </source>
</evidence>
<dbReference type="InterPro" id="IPR011992">
    <property type="entry name" value="EF-hand-dom_pair"/>
</dbReference>
<keyword evidence="3 14" id="KW-0813">Transport</keyword>
<keyword evidence="18" id="KW-1185">Reference proteome</keyword>
<feature type="compositionally biased region" description="Pro residues" evidence="15">
    <location>
        <begin position="33"/>
        <end position="42"/>
    </location>
</feature>
<name>A0A3P9NHH8_POERE</name>
<evidence type="ECO:0000313" key="18">
    <source>
        <dbReference type="Proteomes" id="UP000242638"/>
    </source>
</evidence>
<dbReference type="OMA" id="VISYAEW"/>
<dbReference type="CTD" id="569227"/>
<comment type="subcellular location">
    <subcellularLocation>
        <location evidence="1">Mitochondrion inner membrane</location>
        <topology evidence="1">Multi-pass membrane protein</topology>
    </subcellularLocation>
</comment>
<dbReference type="Pfam" id="PF00153">
    <property type="entry name" value="Mito_carr"/>
    <property type="match status" value="3"/>
</dbReference>
<dbReference type="SUPFAM" id="SSF103506">
    <property type="entry name" value="Mitochondrial carrier"/>
    <property type="match status" value="1"/>
</dbReference>
<feature type="repeat" description="Solcar" evidence="13">
    <location>
        <begin position="342"/>
        <end position="427"/>
    </location>
</feature>
<dbReference type="Gene3D" id="1.10.238.10">
    <property type="entry name" value="EF-hand"/>
    <property type="match status" value="2"/>
</dbReference>
<evidence type="ECO:0000256" key="2">
    <source>
        <dbReference type="ARBA" id="ARBA00006375"/>
    </source>
</evidence>
<evidence type="ECO:0000256" key="15">
    <source>
        <dbReference type="SAM" id="MobiDB-lite"/>
    </source>
</evidence>
<evidence type="ECO:0000256" key="8">
    <source>
        <dbReference type="ARBA" id="ARBA00022837"/>
    </source>
</evidence>
<dbReference type="PRINTS" id="PR00928">
    <property type="entry name" value="GRAVESDC"/>
</dbReference>
<keyword evidence="4 13" id="KW-0812">Transmembrane</keyword>
<dbReference type="OrthoDB" id="270584at2759"/>
<organism evidence="17 18">
    <name type="scientific">Poecilia reticulata</name>
    <name type="common">Guppy</name>
    <name type="synonym">Acanthophacelus reticulatus</name>
    <dbReference type="NCBI Taxonomy" id="8081"/>
    <lineage>
        <taxon>Eukaryota</taxon>
        <taxon>Metazoa</taxon>
        <taxon>Chordata</taxon>
        <taxon>Craniata</taxon>
        <taxon>Vertebrata</taxon>
        <taxon>Euteleostomi</taxon>
        <taxon>Actinopterygii</taxon>
        <taxon>Neopterygii</taxon>
        <taxon>Teleostei</taxon>
        <taxon>Neoteleostei</taxon>
        <taxon>Acanthomorphata</taxon>
        <taxon>Ovalentaria</taxon>
        <taxon>Atherinomorphae</taxon>
        <taxon>Cyprinodontiformes</taxon>
        <taxon>Poeciliidae</taxon>
        <taxon>Poeciliinae</taxon>
        <taxon>Poecilia</taxon>
    </lineage>
</organism>
<dbReference type="Gene3D" id="1.50.40.10">
    <property type="entry name" value="Mitochondrial carrier domain"/>
    <property type="match status" value="1"/>
</dbReference>
<dbReference type="InterPro" id="IPR002048">
    <property type="entry name" value="EF_hand_dom"/>
</dbReference>
<keyword evidence="8" id="KW-0106">Calcium</keyword>
<keyword evidence="9" id="KW-1133">Transmembrane helix</keyword>
<dbReference type="GO" id="GO:0055085">
    <property type="term" value="P:transmembrane transport"/>
    <property type="evidence" value="ECO:0007669"/>
    <property type="project" value="InterPro"/>
</dbReference>
<evidence type="ECO:0000256" key="9">
    <source>
        <dbReference type="ARBA" id="ARBA00022989"/>
    </source>
</evidence>
<dbReference type="InterPro" id="IPR002167">
    <property type="entry name" value="GDC-like"/>
</dbReference>
<dbReference type="STRING" id="8081.ENSPREP00000008997"/>
<keyword evidence="5" id="KW-0479">Metal-binding</keyword>
<dbReference type="GeneTree" id="ENSGT00940000159428"/>
<evidence type="ECO:0000256" key="13">
    <source>
        <dbReference type="PROSITE-ProRule" id="PRU00282"/>
    </source>
</evidence>
<dbReference type="Ensembl" id="ENSPRET00000009106.1">
    <property type="protein sequence ID" value="ENSPREP00000008997.1"/>
    <property type="gene ID" value="ENSPREG00000006162.1"/>
</dbReference>
<dbReference type="FunFam" id="1.50.40.10:FF:000003">
    <property type="entry name" value="Putative calcium-binding mitochondrial carrier protein scamc-2"/>
    <property type="match status" value="1"/>
</dbReference>
<evidence type="ECO:0000256" key="4">
    <source>
        <dbReference type="ARBA" id="ARBA00022692"/>
    </source>
</evidence>
<dbReference type="SUPFAM" id="SSF47473">
    <property type="entry name" value="EF-hand"/>
    <property type="match status" value="1"/>
</dbReference>
<feature type="repeat" description="Solcar" evidence="13">
    <location>
        <begin position="248"/>
        <end position="334"/>
    </location>
</feature>
<feature type="repeat" description="Solcar" evidence="13">
    <location>
        <begin position="439"/>
        <end position="527"/>
    </location>
</feature>
<evidence type="ECO:0000259" key="16">
    <source>
        <dbReference type="PROSITE" id="PS50222"/>
    </source>
</evidence>
<reference evidence="18" key="1">
    <citation type="submission" date="2013-11" db="EMBL/GenBank/DDBJ databases">
        <title>The genomic landscape of the Guanapo guppy.</title>
        <authorList>
            <person name="Kuenstner A."/>
            <person name="Dreyer C."/>
        </authorList>
    </citation>
    <scope>NUCLEOTIDE SEQUENCE</scope>
    <source>
        <strain evidence="18">Guanapo</strain>
    </source>
</reference>
<proteinExistence type="inferred from homology"/>
<evidence type="ECO:0000256" key="5">
    <source>
        <dbReference type="ARBA" id="ARBA00022723"/>
    </source>
</evidence>
<dbReference type="GO" id="GO:0005509">
    <property type="term" value="F:calcium ion binding"/>
    <property type="evidence" value="ECO:0007669"/>
    <property type="project" value="InterPro"/>
</dbReference>
<evidence type="ECO:0000256" key="1">
    <source>
        <dbReference type="ARBA" id="ARBA00004448"/>
    </source>
</evidence>
<dbReference type="SMART" id="SM00054">
    <property type="entry name" value="EFh"/>
    <property type="match status" value="3"/>
</dbReference>
<keyword evidence="6" id="KW-0677">Repeat</keyword>
<dbReference type="AlphaFoldDB" id="A0A3P9NHH8"/>
<evidence type="ECO:0000256" key="7">
    <source>
        <dbReference type="ARBA" id="ARBA00022792"/>
    </source>
</evidence>
<keyword evidence="11 13" id="KW-0472">Membrane</keyword>
<evidence type="ECO:0000256" key="3">
    <source>
        <dbReference type="ARBA" id="ARBA00022448"/>
    </source>
</evidence>
<feature type="region of interest" description="Disordered" evidence="15">
    <location>
        <begin position="25"/>
        <end position="53"/>
    </location>
</feature>
<evidence type="ECO:0000256" key="6">
    <source>
        <dbReference type="ARBA" id="ARBA00022737"/>
    </source>
</evidence>
<keyword evidence="10" id="KW-0496">Mitochondrion</keyword>